<reference evidence="3 4" key="1">
    <citation type="submission" date="2018-08" db="EMBL/GenBank/DDBJ databases">
        <title>A genome reference for cultivated species of the human gut microbiota.</title>
        <authorList>
            <person name="Zou Y."/>
            <person name="Xue W."/>
            <person name="Luo G."/>
        </authorList>
    </citation>
    <scope>NUCLEOTIDE SEQUENCE [LARGE SCALE GENOMIC DNA]</scope>
    <source>
        <strain evidence="3 4">AM16-54</strain>
    </source>
</reference>
<evidence type="ECO:0000313" key="3">
    <source>
        <dbReference type="EMBL" id="RHH75433.1"/>
    </source>
</evidence>
<evidence type="ECO:0000313" key="4">
    <source>
        <dbReference type="Proteomes" id="UP000284548"/>
    </source>
</evidence>
<name>A0A414XNJ7_9BACT</name>
<dbReference type="InterPro" id="IPR043502">
    <property type="entry name" value="DNA/RNA_pol_sf"/>
</dbReference>
<dbReference type="InterPro" id="IPR000477">
    <property type="entry name" value="RT_dom"/>
</dbReference>
<gene>
    <name evidence="3" type="ORF">DW192_15295</name>
</gene>
<dbReference type="InterPro" id="IPR051083">
    <property type="entry name" value="GrpII_Intron_Splice-Mob/Def"/>
</dbReference>
<sequence length="424" mass="49857">MQRESMSSLSYAEQLRNDLFRAYEDARKNKRNTIAQLEFEKDAEHNLIELYHELLDGSYVPGKSICFLTHFPVLREVFASQFRDRVVHHLLFNYIAPIFEKTFIYDSYSCRKEKGTLFGVERLEHHIRSCTNNYTHTAYILKLDIQGYFMSINKNILYGIIYNKLMKQWEEKGKNCNIPGKNPEFILFLVESIIFKDHTLDCEVMGNKKEWMLLPASKSLFCQPKGIGLPIGDLTSQLFSNIYLNEFDNMIKRRFKIRHYGRYVDDFYVVHPSKAYLKSLIPEIRTFLKERLGLTLHPKKIYLQPYTHGVAFLGAFVKPYRKYAIPRSVNNFRSKAKKIISFSTRDELTIGLLEAIRASLNSYLGYLGHYKSYKIIHKSLTGSAVFKHLYFASGYKKSIPYKRYTNKRRERCEIAHDLNRILTA</sequence>
<proteinExistence type="inferred from homology"/>
<keyword evidence="3" id="KW-0548">Nucleotidyltransferase</keyword>
<dbReference type="Proteomes" id="UP000284548">
    <property type="component" value="Unassembled WGS sequence"/>
</dbReference>
<keyword evidence="3" id="KW-0695">RNA-directed DNA polymerase</keyword>
<evidence type="ECO:0000259" key="2">
    <source>
        <dbReference type="PROSITE" id="PS50878"/>
    </source>
</evidence>
<dbReference type="SUPFAM" id="SSF56672">
    <property type="entry name" value="DNA/RNA polymerases"/>
    <property type="match status" value="1"/>
</dbReference>
<dbReference type="CDD" id="cd01646">
    <property type="entry name" value="RT_Bac_retron_I"/>
    <property type="match status" value="1"/>
</dbReference>
<dbReference type="AlphaFoldDB" id="A0A414XNJ7"/>
<dbReference type="PANTHER" id="PTHR34047">
    <property type="entry name" value="NUCLEAR INTRON MATURASE 1, MITOCHONDRIAL-RELATED"/>
    <property type="match status" value="1"/>
</dbReference>
<dbReference type="EMBL" id="QRKB01000068">
    <property type="protein sequence ID" value="RHH75433.1"/>
    <property type="molecule type" value="Genomic_DNA"/>
</dbReference>
<dbReference type="PANTHER" id="PTHR34047:SF8">
    <property type="entry name" value="PROTEIN YKFC"/>
    <property type="match status" value="1"/>
</dbReference>
<protein>
    <submittedName>
        <fullName evidence="3">RNA-directed DNA polymerase</fullName>
    </submittedName>
</protein>
<comment type="similarity">
    <text evidence="1">Belongs to the bacterial reverse transcriptase family.</text>
</comment>
<organism evidence="3 4">
    <name type="scientific">Segatella copri</name>
    <dbReference type="NCBI Taxonomy" id="165179"/>
    <lineage>
        <taxon>Bacteria</taxon>
        <taxon>Pseudomonadati</taxon>
        <taxon>Bacteroidota</taxon>
        <taxon>Bacteroidia</taxon>
        <taxon>Bacteroidales</taxon>
        <taxon>Prevotellaceae</taxon>
        <taxon>Segatella</taxon>
    </lineage>
</organism>
<accession>A0A414XNJ7</accession>
<dbReference type="Pfam" id="PF00078">
    <property type="entry name" value="RVT_1"/>
    <property type="match status" value="1"/>
</dbReference>
<evidence type="ECO:0000256" key="1">
    <source>
        <dbReference type="ARBA" id="ARBA00034120"/>
    </source>
</evidence>
<feature type="domain" description="Reverse transcriptase" evidence="2">
    <location>
        <begin position="1"/>
        <end position="317"/>
    </location>
</feature>
<keyword evidence="3" id="KW-0808">Transferase</keyword>
<comment type="caution">
    <text evidence="3">The sequence shown here is derived from an EMBL/GenBank/DDBJ whole genome shotgun (WGS) entry which is preliminary data.</text>
</comment>
<dbReference type="GO" id="GO:0003964">
    <property type="term" value="F:RNA-directed DNA polymerase activity"/>
    <property type="evidence" value="ECO:0007669"/>
    <property type="project" value="UniProtKB-KW"/>
</dbReference>
<dbReference type="PROSITE" id="PS50878">
    <property type="entry name" value="RT_POL"/>
    <property type="match status" value="1"/>
</dbReference>